<dbReference type="RefSeq" id="WP_091790957.1">
    <property type="nucleotide sequence ID" value="NZ_FNAF01000001.1"/>
</dbReference>
<dbReference type="Pfam" id="PF08666">
    <property type="entry name" value="SAF"/>
    <property type="match status" value="1"/>
</dbReference>
<gene>
    <name evidence="3" type="ORF">SAMN04489866_101280</name>
</gene>
<feature type="domain" description="SAF" evidence="2">
    <location>
        <begin position="13"/>
        <end position="90"/>
    </location>
</feature>
<evidence type="ECO:0000256" key="1">
    <source>
        <dbReference type="ARBA" id="ARBA00023239"/>
    </source>
</evidence>
<evidence type="ECO:0000313" key="4">
    <source>
        <dbReference type="Proteomes" id="UP000198995"/>
    </source>
</evidence>
<reference evidence="3 4" key="1">
    <citation type="submission" date="2016-10" db="EMBL/GenBank/DDBJ databases">
        <authorList>
            <person name="de Groot N.N."/>
        </authorList>
    </citation>
    <scope>NUCLEOTIDE SEQUENCE [LARGE SCALE GENOMIC DNA]</scope>
    <source>
        <strain evidence="3 4">DSM 20475</strain>
    </source>
</reference>
<dbReference type="Gene3D" id="2.30.130.110">
    <property type="match status" value="1"/>
</dbReference>
<dbReference type="AlphaFoldDB" id="A0A1G6SCP1"/>
<organism evidence="3 4">
    <name type="scientific">Peptococcus niger</name>
    <dbReference type="NCBI Taxonomy" id="2741"/>
    <lineage>
        <taxon>Bacteria</taxon>
        <taxon>Bacillati</taxon>
        <taxon>Bacillota</taxon>
        <taxon>Clostridia</taxon>
        <taxon>Eubacteriales</taxon>
        <taxon>Peptococcaceae</taxon>
        <taxon>Peptococcus</taxon>
    </lineage>
</organism>
<name>A0A1G6SCP1_PEPNI</name>
<dbReference type="Proteomes" id="UP000198995">
    <property type="component" value="Unassembled WGS sequence"/>
</dbReference>
<dbReference type="CDD" id="cd11613">
    <property type="entry name" value="SAF_AH_GD"/>
    <property type="match status" value="1"/>
</dbReference>
<sequence>MEKHKFLIHAEGDDVGVAIEDIKKGEKVIGVDLSTNNRMTIEALNDIPLGHKIALKDKKVGEDLIKYSEIVGEVTQDFRTGNWVHTHNMRTKRWNYGA</sequence>
<dbReference type="InterPro" id="IPR013974">
    <property type="entry name" value="SAF"/>
</dbReference>
<dbReference type="EMBL" id="FNAF01000001">
    <property type="protein sequence ID" value="SDD13976.1"/>
    <property type="molecule type" value="Genomic_DNA"/>
</dbReference>
<dbReference type="InterPro" id="IPR044144">
    <property type="entry name" value="SAF_UxaA/GarD"/>
</dbReference>
<accession>A0A1G6SCP1</accession>
<dbReference type="GO" id="GO:0016829">
    <property type="term" value="F:lyase activity"/>
    <property type="evidence" value="ECO:0007669"/>
    <property type="project" value="UniProtKB-KW"/>
</dbReference>
<protein>
    <submittedName>
        <fullName evidence="3">(2R)-sulfolactate sulfo-lyase subunit alpha</fullName>
    </submittedName>
</protein>
<dbReference type="OrthoDB" id="9804574at2"/>
<evidence type="ECO:0000259" key="2">
    <source>
        <dbReference type="SMART" id="SM00858"/>
    </source>
</evidence>
<keyword evidence="4" id="KW-1185">Reference proteome</keyword>
<dbReference type="SMART" id="SM00858">
    <property type="entry name" value="SAF"/>
    <property type="match status" value="1"/>
</dbReference>
<keyword evidence="1 3" id="KW-0456">Lyase</keyword>
<evidence type="ECO:0000313" key="3">
    <source>
        <dbReference type="EMBL" id="SDD13976.1"/>
    </source>
</evidence>
<proteinExistence type="predicted"/>
<dbReference type="STRING" id="2741.SAMN04489866_101280"/>